<organism evidence="1 2">
    <name type="scientific">Trichinella pseudospiralis</name>
    <name type="common">Parasitic roundworm</name>
    <dbReference type="NCBI Taxonomy" id="6337"/>
    <lineage>
        <taxon>Eukaryota</taxon>
        <taxon>Metazoa</taxon>
        <taxon>Ecdysozoa</taxon>
        <taxon>Nematoda</taxon>
        <taxon>Enoplea</taxon>
        <taxon>Dorylaimia</taxon>
        <taxon>Trichinellida</taxon>
        <taxon>Trichinellidae</taxon>
        <taxon>Trichinella</taxon>
    </lineage>
</organism>
<sequence>MASQGREATTLMGPRESEDLCDILPDERDLCSHCSAPPLFTTTGLGGTGQAPGTSMTPLPPADVAAGDALDVIHLLHTGAPCDIPLLGDRLQAFIADTLFPRQARSGRVVSVPESFAGSRIVIAFTERANALPASNRSRSLRCSSLGRTLPSLGRRSGTASLPAVGRTPGNSAGCHQTQVQFRPSGPRPSATRSLLVPLQCCPSNCVLFWSAISLELELPFTYPSTTVPACASETCSLRIGGTLVLPTF</sequence>
<gene>
    <name evidence="1" type="ORF">T4A_13178</name>
</gene>
<comment type="caution">
    <text evidence="1">The sequence shown here is derived from an EMBL/GenBank/DDBJ whole genome shotgun (WGS) entry which is preliminary data.</text>
</comment>
<dbReference type="Proteomes" id="UP000054632">
    <property type="component" value="Unassembled WGS sequence"/>
</dbReference>
<reference evidence="1 2" key="1">
    <citation type="submission" date="2015-01" db="EMBL/GenBank/DDBJ databases">
        <title>Evolution of Trichinella species and genotypes.</title>
        <authorList>
            <person name="Korhonen P.K."/>
            <person name="Edoardo P."/>
            <person name="Giuseppe L.R."/>
            <person name="Gasser R.B."/>
        </authorList>
    </citation>
    <scope>NUCLEOTIDE SEQUENCE [LARGE SCALE GENOMIC DNA]</scope>
    <source>
        <strain evidence="1">ISS13</strain>
    </source>
</reference>
<evidence type="ECO:0000313" key="1">
    <source>
        <dbReference type="EMBL" id="KRY76626.1"/>
    </source>
</evidence>
<name>A0A0V1ET25_TRIPS</name>
<proteinExistence type="predicted"/>
<dbReference type="AlphaFoldDB" id="A0A0V1ET25"/>
<dbReference type="EMBL" id="JYDR01000011">
    <property type="protein sequence ID" value="KRY76626.1"/>
    <property type="molecule type" value="Genomic_DNA"/>
</dbReference>
<evidence type="ECO:0000313" key="2">
    <source>
        <dbReference type="Proteomes" id="UP000054632"/>
    </source>
</evidence>
<protein>
    <submittedName>
        <fullName evidence="1">Uncharacterized protein</fullName>
    </submittedName>
</protein>
<accession>A0A0V1ET25</accession>